<dbReference type="CDD" id="cd00383">
    <property type="entry name" value="trans_reg_C"/>
    <property type="match status" value="1"/>
</dbReference>
<evidence type="ECO:0000256" key="2">
    <source>
        <dbReference type="ARBA" id="ARBA00023125"/>
    </source>
</evidence>
<dbReference type="Pfam" id="PF00486">
    <property type="entry name" value="Trans_reg_C"/>
    <property type="match status" value="1"/>
</dbReference>
<evidence type="ECO:0000259" key="7">
    <source>
        <dbReference type="PROSITE" id="PS51755"/>
    </source>
</evidence>
<dbReference type="InterPro" id="IPR001789">
    <property type="entry name" value="Sig_transdc_resp-reg_receiver"/>
</dbReference>
<dbReference type="InterPro" id="IPR011006">
    <property type="entry name" value="CheY-like_superfamily"/>
</dbReference>
<dbReference type="AlphaFoldDB" id="A0A6N7Y3X3"/>
<reference evidence="8 9" key="1">
    <citation type="submission" date="2019-09" db="EMBL/GenBank/DDBJ databases">
        <title>In-depth cultivation of the pig gut microbiome towards novel bacterial diversity and tailored functional studies.</title>
        <authorList>
            <person name="Wylensek D."/>
            <person name="Hitch T.C.A."/>
            <person name="Clavel T."/>
        </authorList>
    </citation>
    <scope>NUCLEOTIDE SEQUENCE [LARGE SCALE GENOMIC DNA]</scope>
    <source>
        <strain evidence="8 9">WCA3-693-APC-4?</strain>
    </source>
</reference>
<protein>
    <submittedName>
        <fullName evidence="8">Response regulator transcription factor</fullName>
    </submittedName>
</protein>
<evidence type="ECO:0000256" key="3">
    <source>
        <dbReference type="ARBA" id="ARBA00023163"/>
    </source>
</evidence>
<proteinExistence type="predicted"/>
<organism evidence="8 9">
    <name type="scientific">Tissierella pigra</name>
    <dbReference type="NCBI Taxonomy" id="2607614"/>
    <lineage>
        <taxon>Bacteria</taxon>
        <taxon>Bacillati</taxon>
        <taxon>Bacillota</taxon>
        <taxon>Tissierellia</taxon>
        <taxon>Tissierellales</taxon>
        <taxon>Tissierellaceae</taxon>
        <taxon>Tissierella</taxon>
    </lineage>
</organism>
<dbReference type="RefSeq" id="WP_154441828.1">
    <property type="nucleotide sequence ID" value="NZ_JAHLPJ010000001.1"/>
</dbReference>
<evidence type="ECO:0000256" key="5">
    <source>
        <dbReference type="PROSITE-ProRule" id="PRU01091"/>
    </source>
</evidence>
<name>A0A6N7Y3X3_9FIRM</name>
<dbReference type="CDD" id="cd17574">
    <property type="entry name" value="REC_OmpR"/>
    <property type="match status" value="1"/>
</dbReference>
<keyword evidence="3" id="KW-0804">Transcription</keyword>
<feature type="modified residue" description="4-aspartylphosphate" evidence="4">
    <location>
        <position position="51"/>
    </location>
</feature>
<dbReference type="Proteomes" id="UP000469523">
    <property type="component" value="Unassembled WGS sequence"/>
</dbReference>
<gene>
    <name evidence="8" type="ORF">FYJ83_14810</name>
</gene>
<dbReference type="Pfam" id="PF00072">
    <property type="entry name" value="Response_reg"/>
    <property type="match status" value="1"/>
</dbReference>
<feature type="domain" description="Response regulatory" evidence="6">
    <location>
        <begin position="3"/>
        <end position="115"/>
    </location>
</feature>
<keyword evidence="4" id="KW-0597">Phosphoprotein</keyword>
<evidence type="ECO:0000256" key="1">
    <source>
        <dbReference type="ARBA" id="ARBA00023015"/>
    </source>
</evidence>
<dbReference type="Gene3D" id="1.10.10.10">
    <property type="entry name" value="Winged helix-like DNA-binding domain superfamily/Winged helix DNA-binding domain"/>
    <property type="match status" value="1"/>
</dbReference>
<dbReference type="GO" id="GO:0005829">
    <property type="term" value="C:cytosol"/>
    <property type="evidence" value="ECO:0007669"/>
    <property type="project" value="TreeGrafter"/>
</dbReference>
<dbReference type="SMART" id="SM00862">
    <property type="entry name" value="Trans_reg_C"/>
    <property type="match status" value="1"/>
</dbReference>
<sequence>MSTILIIEDDKLLNEGITFSLQSEGYIVLSAYNGKQAMELLNYNPDLIILDINLPDKNGVTLCEYIREDISVPIIFLTAKDTEEDIVKGFKAGGDDYITKPFSLPILKERIKAVLKRRIIQRDSVYYYKNLIFDFDKLKLIKDDVEVPITATEVKLLELFIQNKGKVLTRTQILDKIWDIDGDFVDENTISVNIRRLRAKIEDDPSKPIFIKTVFGIGYIWGDNR</sequence>
<dbReference type="Gene3D" id="3.40.50.2300">
    <property type="match status" value="1"/>
</dbReference>
<evidence type="ECO:0000256" key="4">
    <source>
        <dbReference type="PROSITE-ProRule" id="PRU00169"/>
    </source>
</evidence>
<dbReference type="InterPro" id="IPR036388">
    <property type="entry name" value="WH-like_DNA-bd_sf"/>
</dbReference>
<feature type="domain" description="OmpR/PhoB-type" evidence="7">
    <location>
        <begin position="123"/>
        <end position="223"/>
    </location>
</feature>
<dbReference type="GO" id="GO:0032993">
    <property type="term" value="C:protein-DNA complex"/>
    <property type="evidence" value="ECO:0007669"/>
    <property type="project" value="TreeGrafter"/>
</dbReference>
<dbReference type="SUPFAM" id="SSF52172">
    <property type="entry name" value="CheY-like"/>
    <property type="match status" value="1"/>
</dbReference>
<evidence type="ECO:0000313" key="9">
    <source>
        <dbReference type="Proteomes" id="UP000469523"/>
    </source>
</evidence>
<feature type="DNA-binding region" description="OmpR/PhoB-type" evidence="5">
    <location>
        <begin position="123"/>
        <end position="223"/>
    </location>
</feature>
<dbReference type="EMBL" id="VUNQ01000041">
    <property type="protein sequence ID" value="MSU02730.1"/>
    <property type="molecule type" value="Genomic_DNA"/>
</dbReference>
<evidence type="ECO:0000259" key="6">
    <source>
        <dbReference type="PROSITE" id="PS50110"/>
    </source>
</evidence>
<keyword evidence="1" id="KW-0805">Transcription regulation</keyword>
<dbReference type="PANTHER" id="PTHR48111:SF73">
    <property type="entry name" value="ALKALINE PHOSPHATASE SYNTHESIS TRANSCRIPTIONAL REGULATORY PROTEIN PHOP"/>
    <property type="match status" value="1"/>
</dbReference>
<dbReference type="PROSITE" id="PS50110">
    <property type="entry name" value="RESPONSE_REGULATORY"/>
    <property type="match status" value="1"/>
</dbReference>
<dbReference type="GO" id="GO:0006355">
    <property type="term" value="P:regulation of DNA-templated transcription"/>
    <property type="evidence" value="ECO:0007669"/>
    <property type="project" value="InterPro"/>
</dbReference>
<dbReference type="SMART" id="SM00448">
    <property type="entry name" value="REC"/>
    <property type="match status" value="1"/>
</dbReference>
<keyword evidence="2 5" id="KW-0238">DNA-binding</keyword>
<evidence type="ECO:0000313" key="8">
    <source>
        <dbReference type="EMBL" id="MSU02730.1"/>
    </source>
</evidence>
<dbReference type="PANTHER" id="PTHR48111">
    <property type="entry name" value="REGULATOR OF RPOS"/>
    <property type="match status" value="1"/>
</dbReference>
<dbReference type="InterPro" id="IPR001867">
    <property type="entry name" value="OmpR/PhoB-type_DNA-bd"/>
</dbReference>
<dbReference type="InterPro" id="IPR039420">
    <property type="entry name" value="WalR-like"/>
</dbReference>
<comment type="caution">
    <text evidence="8">The sequence shown here is derived from an EMBL/GenBank/DDBJ whole genome shotgun (WGS) entry which is preliminary data.</text>
</comment>
<accession>A0A6N7Y3X3</accession>
<keyword evidence="9" id="KW-1185">Reference proteome</keyword>
<dbReference type="GO" id="GO:0000976">
    <property type="term" value="F:transcription cis-regulatory region binding"/>
    <property type="evidence" value="ECO:0007669"/>
    <property type="project" value="TreeGrafter"/>
</dbReference>
<dbReference type="GO" id="GO:0000156">
    <property type="term" value="F:phosphorelay response regulator activity"/>
    <property type="evidence" value="ECO:0007669"/>
    <property type="project" value="TreeGrafter"/>
</dbReference>
<dbReference type="PROSITE" id="PS51755">
    <property type="entry name" value="OMPR_PHOB"/>
    <property type="match status" value="1"/>
</dbReference>